<dbReference type="EMBL" id="BEZZ01032546">
    <property type="protein sequence ID" value="GCC40078.1"/>
    <property type="molecule type" value="Genomic_DNA"/>
</dbReference>
<reference evidence="1 2" key="1">
    <citation type="journal article" date="2018" name="Nat. Ecol. Evol.">
        <title>Shark genomes provide insights into elasmobranch evolution and the origin of vertebrates.</title>
        <authorList>
            <person name="Hara Y"/>
            <person name="Yamaguchi K"/>
            <person name="Onimaru K"/>
            <person name="Kadota M"/>
            <person name="Koyanagi M"/>
            <person name="Keeley SD"/>
            <person name="Tatsumi K"/>
            <person name="Tanaka K"/>
            <person name="Motone F"/>
            <person name="Kageyama Y"/>
            <person name="Nozu R"/>
            <person name="Adachi N"/>
            <person name="Nishimura O"/>
            <person name="Nakagawa R"/>
            <person name="Tanegashima C"/>
            <person name="Kiyatake I"/>
            <person name="Matsumoto R"/>
            <person name="Murakumo K"/>
            <person name="Nishida K"/>
            <person name="Terakita A"/>
            <person name="Kuratani S"/>
            <person name="Sato K"/>
            <person name="Hyodo S Kuraku.S."/>
        </authorList>
    </citation>
    <scope>NUCLEOTIDE SEQUENCE [LARGE SCALE GENOMIC DNA]</scope>
</reference>
<evidence type="ECO:0000313" key="2">
    <source>
        <dbReference type="Proteomes" id="UP000287033"/>
    </source>
</evidence>
<keyword evidence="2" id="KW-1185">Reference proteome</keyword>
<proteinExistence type="predicted"/>
<evidence type="ECO:0000313" key="1">
    <source>
        <dbReference type="EMBL" id="GCC40078.1"/>
    </source>
</evidence>
<sequence length="110" mass="11604">MGPDVACSLGVVRPGDWARCILESRPSAENCSASGENLVQSSECAQCSLECGPCEVSGLGPGWAGAWAECSLYTGSRVAWRLGQERPGARRGLETRSGVVWKLCEVQTGD</sequence>
<comment type="caution">
    <text evidence="1">The sequence shown here is derived from an EMBL/GenBank/DDBJ whole genome shotgun (WGS) entry which is preliminary data.</text>
</comment>
<gene>
    <name evidence="1" type="ORF">chiPu_0024089</name>
</gene>
<dbReference type="Proteomes" id="UP000287033">
    <property type="component" value="Unassembled WGS sequence"/>
</dbReference>
<name>A0A401TBP2_CHIPU</name>
<dbReference type="AlphaFoldDB" id="A0A401TBP2"/>
<protein>
    <submittedName>
        <fullName evidence="1">Uncharacterized protein</fullName>
    </submittedName>
</protein>
<accession>A0A401TBP2</accession>
<organism evidence="1 2">
    <name type="scientific">Chiloscyllium punctatum</name>
    <name type="common">Brownbanded bambooshark</name>
    <name type="synonym">Hemiscyllium punctatum</name>
    <dbReference type="NCBI Taxonomy" id="137246"/>
    <lineage>
        <taxon>Eukaryota</taxon>
        <taxon>Metazoa</taxon>
        <taxon>Chordata</taxon>
        <taxon>Craniata</taxon>
        <taxon>Vertebrata</taxon>
        <taxon>Chondrichthyes</taxon>
        <taxon>Elasmobranchii</taxon>
        <taxon>Galeomorphii</taxon>
        <taxon>Galeoidea</taxon>
        <taxon>Orectolobiformes</taxon>
        <taxon>Hemiscylliidae</taxon>
        <taxon>Chiloscyllium</taxon>
    </lineage>
</organism>